<keyword evidence="11 15" id="KW-0413">Isomerase</keyword>
<name>A0A9N8ZEF2_FUNMO</name>
<dbReference type="PRINTS" id="PR00096">
    <property type="entry name" value="GATASE"/>
</dbReference>
<dbReference type="InterPro" id="IPR006221">
    <property type="entry name" value="TrpG/PapA_dom"/>
</dbReference>
<proteinExistence type="inferred from homology"/>
<evidence type="ECO:0000256" key="15">
    <source>
        <dbReference type="PIRNR" id="PIRNR001382"/>
    </source>
</evidence>
<comment type="catalytic activity">
    <reaction evidence="2 15">
        <text>1-(2-carboxyphenylamino)-1-deoxy-D-ribulose 5-phosphate + H(+) = (1S,2R)-1-C-(indol-3-yl)glycerol 3-phosphate + CO2 + H2O</text>
        <dbReference type="Rhea" id="RHEA:23476"/>
        <dbReference type="ChEBI" id="CHEBI:15377"/>
        <dbReference type="ChEBI" id="CHEBI:15378"/>
        <dbReference type="ChEBI" id="CHEBI:16526"/>
        <dbReference type="ChEBI" id="CHEBI:58613"/>
        <dbReference type="ChEBI" id="CHEBI:58866"/>
        <dbReference type="EC" id="4.1.1.48"/>
    </reaction>
</comment>
<dbReference type="PIRSF" id="PIRSF001382">
    <property type="entry name" value="TrpG-trpC-trpF"/>
    <property type="match status" value="1"/>
</dbReference>
<dbReference type="HAMAP" id="MF_00135">
    <property type="entry name" value="PRAI"/>
    <property type="match status" value="1"/>
</dbReference>
<dbReference type="InterPro" id="IPR050472">
    <property type="entry name" value="Anth_synth/Amidotransfase"/>
</dbReference>
<comment type="function">
    <text evidence="15">Trifunctional enzyme bearing the Gln amidotransferase (GATase) domain of anthranilate synthase, indole-glycerolphosphate synthase, and phosphoribosylanthranilate isomerase activities.</text>
</comment>
<dbReference type="NCBIfam" id="NF001377">
    <property type="entry name" value="PRK00278.2-4"/>
    <property type="match status" value="1"/>
</dbReference>
<dbReference type="SUPFAM" id="SSF52317">
    <property type="entry name" value="Class I glutamine amidotransferase-like"/>
    <property type="match status" value="1"/>
</dbReference>
<keyword evidence="6 15" id="KW-0028">Amino-acid biosynthesis</keyword>
<comment type="pathway">
    <text evidence="5 15">Amino-acid biosynthesis; L-tryptophan biosynthesis; L-tryptophan from chorismate: step 1/5.</text>
</comment>
<dbReference type="EC" id="4.1.1.48" evidence="15"/>
<evidence type="ECO:0000256" key="13">
    <source>
        <dbReference type="ARBA" id="ARBA00023268"/>
    </source>
</evidence>
<evidence type="ECO:0000256" key="11">
    <source>
        <dbReference type="ARBA" id="ARBA00023235"/>
    </source>
</evidence>
<dbReference type="PANTHER" id="PTHR43418:SF4">
    <property type="entry name" value="MULTIFUNCTIONAL TRYPTOPHAN BIOSYNTHESIS PROTEIN"/>
    <property type="match status" value="1"/>
</dbReference>
<dbReference type="PRINTS" id="PR00097">
    <property type="entry name" value="ANTSNTHASEII"/>
</dbReference>
<sequence>MSPAPQTSNITILIDNYDSFTWNIYQYISELGAQVLVFRNDETTVEHIISINPKNIIISPGPGKPSTDSGISRDIISHFAGKIPIFGVCLGEQCIFEFYGGKIDYAGEIVHGKVSTITHDGKGCYINVPKGIKATRYHSLAGLPNTVPDELETTSWTESGVLMGVRHREFTIEGVQFHPESILSEHGKVILSNFLSLQGGKWEDNPAFCIKPPLANTAAITKPVQTILEKIHNQRLKDIELAKGQPGSSLNDLKKLLSLHVAPPLIDFVTRIKQTLPKYPSIFAEIKRASPSKGNIDLSVNAAEQALIYAKAGASVISVLTESKWFKGTLNDMRQVRDVLSTLPNRPAILRKDFIVDTYQIMEARLYGADTILLIVAILSNEKLEELYNFSKNLGMEPLVEVNNEVEMRRAVKLGAKVIGVNNRNLHTFDVDMNTTSRLAELVPEGVMLVALSGITGRADVISYLDQGVCGFLIGEALMKSKNKRAFVKGILDLKEEDDANVDSATLSLKIKAPRSPLVKICGILTIEAAIEAADAGADIIGLIFAKSRRQVPLDRALEIVNVVREMQSEKKIEITDDKDELTPYEILTSPKQHDWFKLHATRISRARKPLIVGVFQNQSLDYITKIVDILKLDLVQLHGDEQSDLARFIPVPVIKAFHIDDNFSNPTLVTQPGYNALCLLDTKPTGIKHSGGNGQIFDWDIALKIKKSVSNKICSKGEFPIILAGGLTPENVEDAARKVKPLIVDVSSGVETNGEKDLDKIREFITKAKSSIICQPSKLGQNIIDSYPHIVNIQWFEQCRLPY</sequence>
<evidence type="ECO:0000256" key="6">
    <source>
        <dbReference type="ARBA" id="ARBA00022605"/>
    </source>
</evidence>
<evidence type="ECO:0000259" key="16">
    <source>
        <dbReference type="Pfam" id="PF00117"/>
    </source>
</evidence>
<dbReference type="InterPro" id="IPR013785">
    <property type="entry name" value="Aldolase_TIM"/>
</dbReference>
<evidence type="ECO:0000256" key="3">
    <source>
        <dbReference type="ARBA" id="ARBA00004664"/>
    </source>
</evidence>
<dbReference type="GO" id="GO:0004049">
    <property type="term" value="F:anthranilate synthase activity"/>
    <property type="evidence" value="ECO:0007669"/>
    <property type="project" value="UniProtKB-UniRule"/>
</dbReference>
<keyword evidence="8 15" id="KW-0822">Tryptophan biosynthesis</keyword>
<dbReference type="PROSITE" id="PS51273">
    <property type="entry name" value="GATASE_TYPE_1"/>
    <property type="match status" value="1"/>
</dbReference>
<dbReference type="EC" id="5.3.1.24" evidence="15"/>
<dbReference type="AlphaFoldDB" id="A0A9N8ZEF2"/>
<comment type="catalytic activity">
    <reaction evidence="1 15">
        <text>N-(5-phospho-beta-D-ribosyl)anthranilate = 1-(2-carboxyphenylamino)-1-deoxy-D-ribulose 5-phosphate</text>
        <dbReference type="Rhea" id="RHEA:21540"/>
        <dbReference type="ChEBI" id="CHEBI:18277"/>
        <dbReference type="ChEBI" id="CHEBI:58613"/>
        <dbReference type="EC" id="5.3.1.24"/>
    </reaction>
</comment>
<keyword evidence="7 15" id="KW-0210">Decarboxylase</keyword>
<evidence type="ECO:0000256" key="1">
    <source>
        <dbReference type="ARBA" id="ARBA00001164"/>
    </source>
</evidence>
<dbReference type="EC" id="4.1.3.27" evidence="15"/>
<dbReference type="Gene3D" id="3.20.20.70">
    <property type="entry name" value="Aldolase class I"/>
    <property type="match status" value="2"/>
</dbReference>
<dbReference type="GO" id="GO:0004640">
    <property type="term" value="F:phosphoribosylanthranilate isomerase activity"/>
    <property type="evidence" value="ECO:0007669"/>
    <property type="project" value="UniProtKB-UniRule"/>
</dbReference>
<dbReference type="GO" id="GO:0005829">
    <property type="term" value="C:cytosol"/>
    <property type="evidence" value="ECO:0007669"/>
    <property type="project" value="TreeGrafter"/>
</dbReference>
<organism evidence="19 20">
    <name type="scientific">Funneliformis mosseae</name>
    <name type="common">Endomycorrhizal fungus</name>
    <name type="synonym">Glomus mosseae</name>
    <dbReference type="NCBI Taxonomy" id="27381"/>
    <lineage>
        <taxon>Eukaryota</taxon>
        <taxon>Fungi</taxon>
        <taxon>Fungi incertae sedis</taxon>
        <taxon>Mucoromycota</taxon>
        <taxon>Glomeromycotina</taxon>
        <taxon>Glomeromycetes</taxon>
        <taxon>Glomerales</taxon>
        <taxon>Glomeraceae</taxon>
        <taxon>Funneliformis</taxon>
    </lineage>
</organism>
<evidence type="ECO:0000259" key="17">
    <source>
        <dbReference type="Pfam" id="PF00218"/>
    </source>
</evidence>
<evidence type="ECO:0000256" key="12">
    <source>
        <dbReference type="ARBA" id="ARBA00023239"/>
    </source>
</evidence>
<dbReference type="InterPro" id="IPR016302">
    <property type="entry name" value="Anthranilate_synth_II"/>
</dbReference>
<dbReference type="PANTHER" id="PTHR43418">
    <property type="entry name" value="MULTIFUNCTIONAL TRYPTOPHAN BIOSYNTHESIS PROTEIN-RELATED"/>
    <property type="match status" value="1"/>
</dbReference>
<dbReference type="Proteomes" id="UP000789375">
    <property type="component" value="Unassembled WGS sequence"/>
</dbReference>
<evidence type="ECO:0000259" key="18">
    <source>
        <dbReference type="Pfam" id="PF00697"/>
    </source>
</evidence>
<evidence type="ECO:0000256" key="2">
    <source>
        <dbReference type="ARBA" id="ARBA00001633"/>
    </source>
</evidence>
<comment type="catalytic activity">
    <reaction evidence="14 15">
        <text>chorismate + L-glutamine = anthranilate + pyruvate + L-glutamate + H(+)</text>
        <dbReference type="Rhea" id="RHEA:21732"/>
        <dbReference type="ChEBI" id="CHEBI:15361"/>
        <dbReference type="ChEBI" id="CHEBI:15378"/>
        <dbReference type="ChEBI" id="CHEBI:16567"/>
        <dbReference type="ChEBI" id="CHEBI:29748"/>
        <dbReference type="ChEBI" id="CHEBI:29985"/>
        <dbReference type="ChEBI" id="CHEBI:58359"/>
        <dbReference type="EC" id="4.1.3.27"/>
    </reaction>
</comment>
<feature type="domain" description="N-(5'phosphoribosyl) anthranilate isomerase (PRAI)" evidence="18">
    <location>
        <begin position="579"/>
        <end position="767"/>
    </location>
</feature>
<keyword evidence="12 15" id="KW-0456">Lyase</keyword>
<dbReference type="Pfam" id="PF00697">
    <property type="entry name" value="PRAI"/>
    <property type="match status" value="1"/>
</dbReference>
<dbReference type="InterPro" id="IPR017926">
    <property type="entry name" value="GATASE"/>
</dbReference>
<evidence type="ECO:0000313" key="20">
    <source>
        <dbReference type="Proteomes" id="UP000789375"/>
    </source>
</evidence>
<dbReference type="InterPro" id="IPR011060">
    <property type="entry name" value="RibuloseP-bd_barrel"/>
</dbReference>
<evidence type="ECO:0000256" key="14">
    <source>
        <dbReference type="ARBA" id="ARBA00047683"/>
    </source>
</evidence>
<reference evidence="19" key="1">
    <citation type="submission" date="2021-06" db="EMBL/GenBank/DDBJ databases">
        <authorList>
            <person name="Kallberg Y."/>
            <person name="Tangrot J."/>
            <person name="Rosling A."/>
        </authorList>
    </citation>
    <scope>NUCLEOTIDE SEQUENCE</scope>
    <source>
        <strain evidence="19">87-6 pot B 2015</strain>
    </source>
</reference>
<feature type="domain" description="Indole-3-glycerol phosphate synthase" evidence="17">
    <location>
        <begin position="228"/>
        <end position="489"/>
    </location>
</feature>
<evidence type="ECO:0000256" key="5">
    <source>
        <dbReference type="ARBA" id="ARBA00004873"/>
    </source>
</evidence>
<comment type="pathway">
    <text evidence="4 15">Amino-acid biosynthesis; L-tryptophan biosynthesis; L-tryptophan from chorismate: step 4/5.</text>
</comment>
<evidence type="ECO:0000256" key="10">
    <source>
        <dbReference type="ARBA" id="ARBA00023141"/>
    </source>
</evidence>
<gene>
    <name evidence="19" type="ORF">FMOSSE_LOCUS3687</name>
</gene>
<evidence type="ECO:0000256" key="9">
    <source>
        <dbReference type="ARBA" id="ARBA00022962"/>
    </source>
</evidence>
<protein>
    <recommendedName>
        <fullName evidence="15">Multifunctional tryptophan biosynthesis protein</fullName>
    </recommendedName>
    <domain>
        <recommendedName>
            <fullName evidence="15">Anthranilate synthase component 2</fullName>
            <shortName evidence="15">AS</shortName>
            <ecNumber evidence="15">4.1.3.27</ecNumber>
        </recommendedName>
        <alternativeName>
            <fullName evidence="15">Anthranilate synthase, glutamine amidotransferase component</fullName>
        </alternativeName>
    </domain>
    <domain>
        <recommendedName>
            <fullName evidence="15">Indole-3-glycerol phosphate synthase</fullName>
            <shortName evidence="15">IGPS</shortName>
            <ecNumber evidence="15">4.1.1.48</ecNumber>
        </recommendedName>
    </domain>
    <domain>
        <recommendedName>
            <fullName evidence="15">N-(5'-phosphoribosyl)anthranilate isomerase</fullName>
            <shortName evidence="15">PRAI</shortName>
            <ecNumber evidence="15">5.3.1.24</ecNumber>
        </recommendedName>
    </domain>
</protein>
<dbReference type="CDD" id="cd00405">
    <property type="entry name" value="PRAI"/>
    <property type="match status" value="1"/>
</dbReference>
<dbReference type="Pfam" id="PF00218">
    <property type="entry name" value="IGPS"/>
    <property type="match status" value="1"/>
</dbReference>
<keyword evidence="9" id="KW-0315">Glutamine amidotransferase</keyword>
<comment type="caution">
    <text evidence="19">The sequence shown here is derived from an EMBL/GenBank/DDBJ whole genome shotgun (WGS) entry which is preliminary data.</text>
</comment>
<dbReference type="Gene3D" id="3.40.50.880">
    <property type="match status" value="1"/>
</dbReference>
<evidence type="ECO:0000313" key="19">
    <source>
        <dbReference type="EMBL" id="CAG8494086.1"/>
    </source>
</evidence>
<feature type="domain" description="Glutamine amidotransferase" evidence="16">
    <location>
        <begin position="13"/>
        <end position="195"/>
    </location>
</feature>
<dbReference type="InterPro" id="IPR001240">
    <property type="entry name" value="PRAI_dom"/>
</dbReference>
<evidence type="ECO:0000256" key="8">
    <source>
        <dbReference type="ARBA" id="ARBA00022822"/>
    </source>
</evidence>
<dbReference type="FunFam" id="3.20.20.70:FF:000136">
    <property type="entry name" value="Multifunctional tryptophan biosynthesis protein"/>
    <property type="match status" value="1"/>
</dbReference>
<accession>A0A9N8ZEF2</accession>
<dbReference type="GO" id="GO:0000162">
    <property type="term" value="P:L-tryptophan biosynthetic process"/>
    <property type="evidence" value="ECO:0007669"/>
    <property type="project" value="UniProtKB-UniRule"/>
</dbReference>
<dbReference type="FunFam" id="3.40.50.880:FF:000031">
    <property type="entry name" value="Multifunctional tryptophan biosynthesis protein"/>
    <property type="match status" value="1"/>
</dbReference>
<dbReference type="CDD" id="cd00331">
    <property type="entry name" value="IGPS"/>
    <property type="match status" value="1"/>
</dbReference>
<dbReference type="CDD" id="cd01743">
    <property type="entry name" value="GATase1_Anthranilate_Synthase"/>
    <property type="match status" value="1"/>
</dbReference>
<dbReference type="HAMAP" id="MF_00134_B">
    <property type="entry name" value="IGPS_B"/>
    <property type="match status" value="1"/>
</dbReference>
<dbReference type="InterPro" id="IPR013798">
    <property type="entry name" value="Indole-3-glycerol_P_synth_dom"/>
</dbReference>
<dbReference type="EMBL" id="CAJVPP010000568">
    <property type="protein sequence ID" value="CAG8494086.1"/>
    <property type="molecule type" value="Genomic_DNA"/>
</dbReference>
<dbReference type="NCBIfam" id="TIGR00566">
    <property type="entry name" value="trpG_papA"/>
    <property type="match status" value="1"/>
</dbReference>
<evidence type="ECO:0000256" key="7">
    <source>
        <dbReference type="ARBA" id="ARBA00022793"/>
    </source>
</evidence>
<keyword evidence="13" id="KW-0511">Multifunctional enzyme</keyword>
<dbReference type="Pfam" id="PF00117">
    <property type="entry name" value="GATase"/>
    <property type="match status" value="1"/>
</dbReference>
<keyword evidence="20" id="KW-1185">Reference proteome</keyword>
<comment type="pathway">
    <text evidence="3 15">Amino-acid biosynthesis; L-tryptophan biosynthesis; L-tryptophan from chorismate: step 3/5.</text>
</comment>
<dbReference type="SUPFAM" id="SSF51366">
    <property type="entry name" value="Ribulose-phoshate binding barrel"/>
    <property type="match status" value="2"/>
</dbReference>
<dbReference type="GO" id="GO:0004425">
    <property type="term" value="F:indole-3-glycerol-phosphate synthase activity"/>
    <property type="evidence" value="ECO:0007669"/>
    <property type="project" value="UniProtKB-UniRule"/>
</dbReference>
<keyword evidence="10 15" id="KW-0057">Aromatic amino acid biosynthesis</keyword>
<evidence type="ECO:0000256" key="4">
    <source>
        <dbReference type="ARBA" id="ARBA00004696"/>
    </source>
</evidence>
<dbReference type="InterPro" id="IPR029062">
    <property type="entry name" value="Class_I_gatase-like"/>
</dbReference>